<evidence type="ECO:0000313" key="1">
    <source>
        <dbReference type="EMBL" id="OIQ65437.1"/>
    </source>
</evidence>
<organism evidence="1">
    <name type="scientific">mine drainage metagenome</name>
    <dbReference type="NCBI Taxonomy" id="410659"/>
    <lineage>
        <taxon>unclassified sequences</taxon>
        <taxon>metagenomes</taxon>
        <taxon>ecological metagenomes</taxon>
    </lineage>
</organism>
<accession>A0A1J5PPF6</accession>
<proteinExistence type="predicted"/>
<sequence>MDDGDGQRKPLANPQWQIQRALIEVFLKAEFSYQLSDPQCRFLRFQMKNACVKIEVLPDREFGVEGERLRHVTDAVARTHVAGV</sequence>
<protein>
    <submittedName>
        <fullName evidence="1">Uncharacterized protein</fullName>
    </submittedName>
</protein>
<name>A0A1J5PPF6_9ZZZZ</name>
<reference evidence="1" key="1">
    <citation type="submission" date="2016-10" db="EMBL/GenBank/DDBJ databases">
        <title>Sequence of Gallionella enrichment culture.</title>
        <authorList>
            <person name="Poehlein A."/>
            <person name="Muehling M."/>
            <person name="Daniel R."/>
        </authorList>
    </citation>
    <scope>NUCLEOTIDE SEQUENCE</scope>
</reference>
<comment type="caution">
    <text evidence="1">The sequence shown here is derived from an EMBL/GenBank/DDBJ whole genome shotgun (WGS) entry which is preliminary data.</text>
</comment>
<dbReference type="AlphaFoldDB" id="A0A1J5PPF6"/>
<dbReference type="EMBL" id="MLJW01007325">
    <property type="protein sequence ID" value="OIQ65437.1"/>
    <property type="molecule type" value="Genomic_DNA"/>
</dbReference>
<gene>
    <name evidence="1" type="ORF">GALL_530030</name>
</gene>